<reference evidence="1 2" key="1">
    <citation type="submission" date="2019-01" db="EMBL/GenBank/DDBJ databases">
        <title>Fusobacterium necrophorum Isolated From the Uterus of Dairy Cows.</title>
        <authorList>
            <person name="Francis A.M."/>
        </authorList>
    </citation>
    <scope>NUCLEOTIDE SEQUENCE [LARGE SCALE GENOMIC DNA]</scope>
    <source>
        <strain evidence="1 2">KG35</strain>
    </source>
</reference>
<organism evidence="1 2">
    <name type="scientific">Fusobacterium necrophorum</name>
    <dbReference type="NCBI Taxonomy" id="859"/>
    <lineage>
        <taxon>Bacteria</taxon>
        <taxon>Fusobacteriati</taxon>
        <taxon>Fusobacteriota</taxon>
        <taxon>Fusobacteriia</taxon>
        <taxon>Fusobacteriales</taxon>
        <taxon>Fusobacteriaceae</taxon>
        <taxon>Fusobacterium</taxon>
    </lineage>
</organism>
<dbReference type="AlphaFoldDB" id="A0A4Q2KUM5"/>
<gene>
    <name evidence="1" type="ORF">EPT53_09390</name>
</gene>
<accession>A0A4Q2KUM5</accession>
<dbReference type="RefSeq" id="WP_129491614.1">
    <property type="nucleotide sequence ID" value="NZ_SBAP01000026.1"/>
</dbReference>
<dbReference type="InterPro" id="IPR054052">
    <property type="entry name" value="Y16Q-like"/>
</dbReference>
<proteinExistence type="predicted"/>
<evidence type="ECO:0000313" key="2">
    <source>
        <dbReference type="Proteomes" id="UP000289216"/>
    </source>
</evidence>
<dbReference type="EMBL" id="SBAP01000026">
    <property type="protein sequence ID" value="RXZ68559.1"/>
    <property type="molecule type" value="Genomic_DNA"/>
</dbReference>
<name>A0A4Q2KUM5_9FUSO</name>
<dbReference type="Pfam" id="PF21825">
    <property type="entry name" value="crAss001_48"/>
    <property type="match status" value="1"/>
</dbReference>
<sequence length="63" mass="7594">MSTFIERMKNEKEELDIKMEKLADFLEKDNTEKLTEQEIELLIAQHNAMQVYSFILKQRIALY</sequence>
<protein>
    <recommendedName>
        <fullName evidence="3">EF-hand domain-containing protein</fullName>
    </recommendedName>
</protein>
<dbReference type="Proteomes" id="UP000289216">
    <property type="component" value="Unassembled WGS sequence"/>
</dbReference>
<evidence type="ECO:0008006" key="3">
    <source>
        <dbReference type="Google" id="ProtNLM"/>
    </source>
</evidence>
<evidence type="ECO:0000313" key="1">
    <source>
        <dbReference type="EMBL" id="RXZ68559.1"/>
    </source>
</evidence>
<comment type="caution">
    <text evidence="1">The sequence shown here is derived from an EMBL/GenBank/DDBJ whole genome shotgun (WGS) entry which is preliminary data.</text>
</comment>